<gene>
    <name evidence="3" type="ORF">EKH83_18405</name>
</gene>
<dbReference type="RefSeq" id="WP_128770928.1">
    <property type="nucleotide sequence ID" value="NZ_RXOC01000015.1"/>
</dbReference>
<organism evidence="3 4">
    <name type="scientific">Arcticibacter tournemirensis</name>
    <dbReference type="NCBI Taxonomy" id="699437"/>
    <lineage>
        <taxon>Bacteria</taxon>
        <taxon>Pseudomonadati</taxon>
        <taxon>Bacteroidota</taxon>
        <taxon>Sphingobacteriia</taxon>
        <taxon>Sphingobacteriales</taxon>
        <taxon>Sphingobacteriaceae</taxon>
        <taxon>Arcticibacter</taxon>
    </lineage>
</organism>
<name>A0A4Q0M4H3_9SPHI</name>
<dbReference type="Proteomes" id="UP000290848">
    <property type="component" value="Unassembled WGS sequence"/>
</dbReference>
<feature type="domain" description="Outer membrane protein SusF/SusE-like C-terminal" evidence="2">
    <location>
        <begin position="380"/>
        <end position="480"/>
    </location>
</feature>
<evidence type="ECO:0000259" key="2">
    <source>
        <dbReference type="Pfam" id="PF16411"/>
    </source>
</evidence>
<dbReference type="InterPro" id="IPR032187">
    <property type="entry name" value="SusF/SusE-like_C"/>
</dbReference>
<dbReference type="Pfam" id="PF14292">
    <property type="entry name" value="SusE"/>
    <property type="match status" value="1"/>
</dbReference>
<feature type="domain" description="SusE outer membrane protein" evidence="1">
    <location>
        <begin position="23"/>
        <end position="130"/>
    </location>
</feature>
<dbReference type="GO" id="GO:0019867">
    <property type="term" value="C:outer membrane"/>
    <property type="evidence" value="ECO:0007669"/>
    <property type="project" value="InterPro"/>
</dbReference>
<accession>A0A4Q0M4H3</accession>
<dbReference type="PROSITE" id="PS51257">
    <property type="entry name" value="PROKAR_LIPOPROTEIN"/>
    <property type="match status" value="1"/>
</dbReference>
<protein>
    <submittedName>
        <fullName evidence="3">SusF/SusE family outer membrane protein</fullName>
    </submittedName>
</protein>
<dbReference type="InterPro" id="IPR025970">
    <property type="entry name" value="SusE"/>
</dbReference>
<dbReference type="EMBL" id="RXOC01000015">
    <property type="protein sequence ID" value="RXF67795.1"/>
    <property type="molecule type" value="Genomic_DNA"/>
</dbReference>
<reference evidence="3 4" key="1">
    <citation type="submission" date="2018-12" db="EMBL/GenBank/DDBJ databases">
        <title>The Draft Genome Sequence of the Soil Bacterium Pedobacter tournemirensis R1.</title>
        <authorList>
            <person name="He J."/>
        </authorList>
    </citation>
    <scope>NUCLEOTIDE SEQUENCE [LARGE SCALE GENOMIC DNA]</scope>
    <source>
        <strain evidence="3 4">R1</strain>
    </source>
</reference>
<dbReference type="GO" id="GO:2001070">
    <property type="term" value="F:starch binding"/>
    <property type="evidence" value="ECO:0007669"/>
    <property type="project" value="InterPro"/>
</dbReference>
<dbReference type="Pfam" id="PF16411">
    <property type="entry name" value="SusF_SusE"/>
    <property type="match status" value="1"/>
</dbReference>
<sequence>MKTLYNLIIGILLVLPSLLVSCKDDYMETNLGNQPLVMSASEQDIQLDITAPQSNAVTFQWTSGSNFNTNAAITYTFELGLSGRNFANSIKVEQAQGKNSISYSTAEVNAILLNQFGVTPGVEAELEARVTAVVHHESVAPQVSEVVRIKVTGYRPVSSTLYIIGDAAPNGWDANEATKMNAVSGAAGGFVWQGKLKAGSLKFITTPGQFLPSYNKGSDNTKLFFRESESGPDDKFVIPTTGIYKISVNIINLTIHIEALDAPEYSELWFVGNPTGWSFKPMAADASDPFIFYYHANLSAGGEFKIATQANFDQSTVFLRPATNGQAAGKNLSVVKWSESERPGGANDYKWNITGGVYKIRLDIRDMKIDIVPFTPYPMIYLVGDASPNGWDIGNATPMVAVGSDPYKFTWTGTLKTGELKFSCDKKSDWNGDWFLAGQAAMEPSGDIEKMIFSANGANPDNKWKITTAGTYIIELEQLQQTVKIRKQ</sequence>
<evidence type="ECO:0000259" key="1">
    <source>
        <dbReference type="Pfam" id="PF14292"/>
    </source>
</evidence>
<evidence type="ECO:0000313" key="3">
    <source>
        <dbReference type="EMBL" id="RXF67795.1"/>
    </source>
</evidence>
<comment type="caution">
    <text evidence="3">The sequence shown here is derived from an EMBL/GenBank/DDBJ whole genome shotgun (WGS) entry which is preliminary data.</text>
</comment>
<dbReference type="Gene3D" id="2.60.40.3620">
    <property type="match status" value="3"/>
</dbReference>
<dbReference type="AlphaFoldDB" id="A0A4Q0M4H3"/>
<evidence type="ECO:0000313" key="4">
    <source>
        <dbReference type="Proteomes" id="UP000290848"/>
    </source>
</evidence>
<proteinExistence type="predicted"/>